<evidence type="ECO:0000256" key="5">
    <source>
        <dbReference type="SAM" id="Coils"/>
    </source>
</evidence>
<dbReference type="SUPFAM" id="SSF58014">
    <property type="entry name" value="Coiled-coil domain of nucleotide exchange factor GrpE"/>
    <property type="match status" value="1"/>
</dbReference>
<evidence type="ECO:0000256" key="1">
    <source>
        <dbReference type="ARBA" id="ARBA00009054"/>
    </source>
</evidence>
<dbReference type="PRINTS" id="PR00773">
    <property type="entry name" value="GRPEPROTEIN"/>
</dbReference>
<sequence length="255" mass="28607">MFRRTLIRQSQAARSAFSFRSISTSSLLRRQPFLPTPAQIIRPLPSRSCQRLNSTESQEKKAEGSVATTVEGNGGEKQPAEQQSPDVEAALQKEIENQEKEIIDLKDKYLRAVADFRNLQERTRRDIDAARSFAIQRFGADLIESIDNFERALEAVPHDKLTNAENKDLAELYDGLKMTESVIMNTLKRHGLERFDPSELVEGKAQKFNPKLHEATFMSPAPGMEDGDILHVVTKGFTLNGRVLRAAKVGVVKNS</sequence>
<dbReference type="SUPFAM" id="SSF51064">
    <property type="entry name" value="Head domain of nucleotide exchange factor GrpE"/>
    <property type="match status" value="1"/>
</dbReference>
<dbReference type="GO" id="GO:0001405">
    <property type="term" value="C:PAM complex, Tim23 associated import motor"/>
    <property type="evidence" value="ECO:0007669"/>
    <property type="project" value="TreeGrafter"/>
</dbReference>
<evidence type="ECO:0000256" key="2">
    <source>
        <dbReference type="ARBA" id="ARBA00023186"/>
    </source>
</evidence>
<dbReference type="GO" id="GO:0000774">
    <property type="term" value="F:adenyl-nucleotide exchange factor activity"/>
    <property type="evidence" value="ECO:0007669"/>
    <property type="project" value="InterPro"/>
</dbReference>
<feature type="compositionally biased region" description="Polar residues" evidence="6">
    <location>
        <begin position="47"/>
        <end position="56"/>
    </location>
</feature>
<evidence type="ECO:0000256" key="4">
    <source>
        <dbReference type="RuleBase" id="RU004478"/>
    </source>
</evidence>
<evidence type="ECO:0000313" key="8">
    <source>
        <dbReference type="Proteomes" id="UP001219355"/>
    </source>
</evidence>
<dbReference type="Pfam" id="PF01025">
    <property type="entry name" value="GrpE"/>
    <property type="match status" value="1"/>
</dbReference>
<proteinExistence type="inferred from homology"/>
<dbReference type="EMBL" id="CP120628">
    <property type="protein sequence ID" value="WEW57218.1"/>
    <property type="molecule type" value="Genomic_DNA"/>
</dbReference>
<dbReference type="GO" id="GO:0006457">
    <property type="term" value="P:protein folding"/>
    <property type="evidence" value="ECO:0007669"/>
    <property type="project" value="InterPro"/>
</dbReference>
<evidence type="ECO:0000256" key="6">
    <source>
        <dbReference type="SAM" id="MobiDB-lite"/>
    </source>
</evidence>
<keyword evidence="5" id="KW-0175">Coiled coil</keyword>
<protein>
    <recommendedName>
        <fullName evidence="3">GrpE protein homolog</fullName>
    </recommendedName>
</protein>
<dbReference type="GO" id="GO:0042803">
    <property type="term" value="F:protein homodimerization activity"/>
    <property type="evidence" value="ECO:0007669"/>
    <property type="project" value="InterPro"/>
</dbReference>
<dbReference type="Gene3D" id="2.30.22.10">
    <property type="entry name" value="Head domain of nucleotide exchange factor GrpE"/>
    <property type="match status" value="1"/>
</dbReference>
<organism evidence="7 8">
    <name type="scientific">Emydomyces testavorans</name>
    <dbReference type="NCBI Taxonomy" id="2070801"/>
    <lineage>
        <taxon>Eukaryota</taxon>
        <taxon>Fungi</taxon>
        <taxon>Dikarya</taxon>
        <taxon>Ascomycota</taxon>
        <taxon>Pezizomycotina</taxon>
        <taxon>Eurotiomycetes</taxon>
        <taxon>Eurotiomycetidae</taxon>
        <taxon>Onygenales</taxon>
        <taxon>Nannizziopsiaceae</taxon>
        <taxon>Emydomyces</taxon>
    </lineage>
</organism>
<dbReference type="PANTHER" id="PTHR21237:SF23">
    <property type="entry name" value="GRPE PROTEIN HOMOLOG, MITOCHONDRIAL"/>
    <property type="match status" value="1"/>
</dbReference>
<evidence type="ECO:0000313" key="7">
    <source>
        <dbReference type="EMBL" id="WEW57218.1"/>
    </source>
</evidence>
<dbReference type="HAMAP" id="MF_01151">
    <property type="entry name" value="GrpE"/>
    <property type="match status" value="1"/>
</dbReference>
<dbReference type="GO" id="GO:0051082">
    <property type="term" value="F:unfolded protein binding"/>
    <property type="evidence" value="ECO:0007669"/>
    <property type="project" value="TreeGrafter"/>
</dbReference>
<comment type="similarity">
    <text evidence="1 4">Belongs to the GrpE family.</text>
</comment>
<dbReference type="AlphaFoldDB" id="A0AAF0DFD3"/>
<reference evidence="7" key="1">
    <citation type="submission" date="2023-03" db="EMBL/GenBank/DDBJ databases">
        <title>Emydomyces testavorans Genome Sequence.</title>
        <authorList>
            <person name="Hoyer L."/>
        </authorList>
    </citation>
    <scope>NUCLEOTIDE SEQUENCE</scope>
    <source>
        <strain evidence="7">16-2883</strain>
    </source>
</reference>
<feature type="coiled-coil region" evidence="5">
    <location>
        <begin position="88"/>
        <end position="115"/>
    </location>
</feature>
<dbReference type="InterPro" id="IPR009012">
    <property type="entry name" value="GrpE_head"/>
</dbReference>
<keyword evidence="8" id="KW-1185">Reference proteome</keyword>
<keyword evidence="2 3" id="KW-0143">Chaperone</keyword>
<dbReference type="InterPro" id="IPR013805">
    <property type="entry name" value="GrpE_CC"/>
</dbReference>
<dbReference type="InterPro" id="IPR000740">
    <property type="entry name" value="GrpE"/>
</dbReference>
<gene>
    <name evidence="7" type="primary">mge1</name>
    <name evidence="7" type="ORF">PRK78_002680</name>
</gene>
<feature type="region of interest" description="Disordered" evidence="6">
    <location>
        <begin position="44"/>
        <end position="87"/>
    </location>
</feature>
<dbReference type="Gene3D" id="3.90.20.20">
    <property type="match status" value="1"/>
</dbReference>
<name>A0AAF0DFD3_9EURO</name>
<comment type="function">
    <text evidence="3">Essential component of the PAM complex, a complex required for the translocation of transit peptide-containing proteins from the inner membrane into the mitochondrial matrix in an ATP-dependent manner.</text>
</comment>
<dbReference type="Proteomes" id="UP001219355">
    <property type="component" value="Chromosome 2"/>
</dbReference>
<keyword evidence="3" id="KW-0496">Mitochondrion</keyword>
<dbReference type="GO" id="GO:0030150">
    <property type="term" value="P:protein import into mitochondrial matrix"/>
    <property type="evidence" value="ECO:0007669"/>
    <property type="project" value="TreeGrafter"/>
</dbReference>
<dbReference type="CDD" id="cd00446">
    <property type="entry name" value="GrpE"/>
    <property type="match status" value="1"/>
</dbReference>
<accession>A0AAF0DFD3</accession>
<dbReference type="PANTHER" id="PTHR21237">
    <property type="entry name" value="GRPE PROTEIN"/>
    <property type="match status" value="1"/>
</dbReference>
<dbReference type="GO" id="GO:0051087">
    <property type="term" value="F:protein-folding chaperone binding"/>
    <property type="evidence" value="ECO:0007669"/>
    <property type="project" value="InterPro"/>
</dbReference>
<evidence type="ECO:0000256" key="3">
    <source>
        <dbReference type="RuleBase" id="RU000640"/>
    </source>
</evidence>
<dbReference type="PROSITE" id="PS01071">
    <property type="entry name" value="GRPE"/>
    <property type="match status" value="1"/>
</dbReference>
<comment type="subcellular location">
    <subcellularLocation>
        <location evidence="3">Mitochondrion matrix</location>
    </subcellularLocation>
</comment>